<protein>
    <submittedName>
        <fullName evidence="2">Uncharacterized protein</fullName>
    </submittedName>
</protein>
<feature type="compositionally biased region" description="Polar residues" evidence="1">
    <location>
        <begin position="129"/>
        <end position="151"/>
    </location>
</feature>
<keyword evidence="3" id="KW-1185">Reference proteome</keyword>
<dbReference type="Proteomes" id="UP000076722">
    <property type="component" value="Unassembled WGS sequence"/>
</dbReference>
<gene>
    <name evidence="2" type="ORF">SISNIDRAFT_468373</name>
</gene>
<evidence type="ECO:0000313" key="2">
    <source>
        <dbReference type="EMBL" id="KZS90594.1"/>
    </source>
</evidence>
<reference evidence="2 3" key="1">
    <citation type="journal article" date="2016" name="Mol. Biol. Evol.">
        <title>Comparative Genomics of Early-Diverging Mushroom-Forming Fungi Provides Insights into the Origins of Lignocellulose Decay Capabilities.</title>
        <authorList>
            <person name="Nagy L.G."/>
            <person name="Riley R."/>
            <person name="Tritt A."/>
            <person name="Adam C."/>
            <person name="Daum C."/>
            <person name="Floudas D."/>
            <person name="Sun H."/>
            <person name="Yadav J.S."/>
            <person name="Pangilinan J."/>
            <person name="Larsson K.H."/>
            <person name="Matsuura K."/>
            <person name="Barry K."/>
            <person name="Labutti K."/>
            <person name="Kuo R."/>
            <person name="Ohm R.A."/>
            <person name="Bhattacharya S.S."/>
            <person name="Shirouzu T."/>
            <person name="Yoshinaga Y."/>
            <person name="Martin F.M."/>
            <person name="Grigoriev I.V."/>
            <person name="Hibbett D.S."/>
        </authorList>
    </citation>
    <scope>NUCLEOTIDE SEQUENCE [LARGE SCALE GENOMIC DNA]</scope>
    <source>
        <strain evidence="2 3">HHB9708</strain>
    </source>
</reference>
<evidence type="ECO:0000256" key="1">
    <source>
        <dbReference type="SAM" id="MobiDB-lite"/>
    </source>
</evidence>
<name>A0A164RIS1_9AGAM</name>
<dbReference type="EMBL" id="KV419420">
    <property type="protein sequence ID" value="KZS90594.1"/>
    <property type="molecule type" value="Genomic_DNA"/>
</dbReference>
<accession>A0A164RIS1</accession>
<proteinExistence type="predicted"/>
<dbReference type="AlphaFoldDB" id="A0A164RIS1"/>
<organism evidence="2 3">
    <name type="scientific">Sistotremastrum niveocremeum HHB9708</name>
    <dbReference type="NCBI Taxonomy" id="1314777"/>
    <lineage>
        <taxon>Eukaryota</taxon>
        <taxon>Fungi</taxon>
        <taxon>Dikarya</taxon>
        <taxon>Basidiomycota</taxon>
        <taxon>Agaricomycotina</taxon>
        <taxon>Agaricomycetes</taxon>
        <taxon>Sistotremastrales</taxon>
        <taxon>Sistotremastraceae</taxon>
        <taxon>Sertulicium</taxon>
        <taxon>Sertulicium niveocremeum</taxon>
    </lineage>
</organism>
<sequence length="251" mass="27490">MNSSQSTHTSNPAPPQNQAYTTDFVDQQLEVLGSRIDRNLSSMTAPSLAQDHPGQVSQPPAGIAPTDLFDVAVEATDEVTEADNWAAIYKFISRSEPLKAPGRYFLTPEGRSGVKKPWARTSEFLQHTDSYTSERNVSVNNPNRQRSQQGQYEAELCSHHKTVDKVIKQLLEYPLDVGPTALNALANSVHAPESAQTFMRKASESVRVLILTMTAHARKGKTDGDSSGSTDNNTPPPGEVDEEDIENVLDE</sequence>
<feature type="region of interest" description="Disordered" evidence="1">
    <location>
        <begin position="129"/>
        <end position="152"/>
    </location>
</feature>
<feature type="region of interest" description="Disordered" evidence="1">
    <location>
        <begin position="217"/>
        <end position="251"/>
    </location>
</feature>
<feature type="region of interest" description="Disordered" evidence="1">
    <location>
        <begin position="1"/>
        <end position="22"/>
    </location>
</feature>
<evidence type="ECO:0000313" key="3">
    <source>
        <dbReference type="Proteomes" id="UP000076722"/>
    </source>
</evidence>
<feature type="compositionally biased region" description="Acidic residues" evidence="1">
    <location>
        <begin position="239"/>
        <end position="251"/>
    </location>
</feature>